<sequence length="339" mass="36423">MERAPTMNIHKSPTTLSRVDPLKHVFRRIFSALPDGARGTVVAIIGEFLGTLCFIFFAFAGGEVAAASSNKKQNEGVSTGTASKNPALLLYVSLSAGFSLLIFVWIFFRVSGGLFNPVVSLGMALIGAITWVRCAVLTVTQFVATIAASYMVEALFNGGLHVSTELGGDISVAQGVLIEMILTAQLIFTIFMLAAEKHAATFLAPIGIGLSLFIAELVGVFWTGGSLNPARSLAPCIVTKSFTSYHWIYWVGPISGTILAVLIYKLVKALEYETLTGEEQEELLPRPNAGKRRESSIIPLASIHSVEIEPTQAPQKAPQKPIQKEVMEPGQVLPTMLAD</sequence>
<feature type="transmembrane region" description="Helical" evidence="11">
    <location>
        <begin position="88"/>
        <end position="108"/>
    </location>
</feature>
<feature type="transmembrane region" description="Helical" evidence="11">
    <location>
        <begin position="202"/>
        <end position="222"/>
    </location>
</feature>
<comment type="similarity">
    <text evidence="2 9">Belongs to the MIP/aquaporin (TC 1.A.8) family.</text>
</comment>
<keyword evidence="4 9" id="KW-0812">Transmembrane</keyword>
<feature type="region of interest" description="Disordered" evidence="10">
    <location>
        <begin position="309"/>
        <end position="339"/>
    </location>
</feature>
<evidence type="ECO:0000256" key="9">
    <source>
        <dbReference type="RuleBase" id="RU000477"/>
    </source>
</evidence>
<keyword evidence="7 11" id="KW-0472">Membrane</keyword>
<dbReference type="OrthoDB" id="3222at2759"/>
<dbReference type="SUPFAM" id="SSF81338">
    <property type="entry name" value="Aquaporin-like"/>
    <property type="match status" value="1"/>
</dbReference>
<dbReference type="OMA" id="HTHEQIP"/>
<evidence type="ECO:0000256" key="5">
    <source>
        <dbReference type="ARBA" id="ARBA00022737"/>
    </source>
</evidence>
<evidence type="ECO:0000256" key="4">
    <source>
        <dbReference type="ARBA" id="ARBA00022692"/>
    </source>
</evidence>
<dbReference type="GeneID" id="19470509"/>
<feature type="transmembrane region" description="Helical" evidence="11">
    <location>
        <begin position="247"/>
        <end position="267"/>
    </location>
</feature>
<keyword evidence="5" id="KW-0677">Repeat</keyword>
<gene>
    <name evidence="12" type="ORF">GLAREA_11468</name>
</gene>
<evidence type="ECO:0000256" key="7">
    <source>
        <dbReference type="ARBA" id="ARBA00023136"/>
    </source>
</evidence>
<dbReference type="Proteomes" id="UP000016922">
    <property type="component" value="Unassembled WGS sequence"/>
</dbReference>
<keyword evidence="13" id="KW-1185">Reference proteome</keyword>
<dbReference type="Pfam" id="PF00230">
    <property type="entry name" value="MIP"/>
    <property type="match status" value="1"/>
</dbReference>
<evidence type="ECO:0000256" key="3">
    <source>
        <dbReference type="ARBA" id="ARBA00022448"/>
    </source>
</evidence>
<dbReference type="FunFam" id="1.20.1080.10:FF:000014">
    <property type="entry name" value="Aquaporin 1"/>
    <property type="match status" value="1"/>
</dbReference>
<evidence type="ECO:0000256" key="10">
    <source>
        <dbReference type="SAM" id="MobiDB-lite"/>
    </source>
</evidence>
<name>S3CEH1_GLAL2</name>
<accession>S3CEH1</accession>
<dbReference type="AlphaFoldDB" id="S3CEH1"/>
<dbReference type="KEGG" id="glz:GLAREA_11468"/>
<proteinExistence type="inferred from homology"/>
<evidence type="ECO:0000313" key="12">
    <source>
        <dbReference type="EMBL" id="EPE24887.1"/>
    </source>
</evidence>
<dbReference type="GO" id="GO:0015250">
    <property type="term" value="F:water channel activity"/>
    <property type="evidence" value="ECO:0007669"/>
    <property type="project" value="TreeGrafter"/>
</dbReference>
<dbReference type="PANTHER" id="PTHR19139">
    <property type="entry name" value="AQUAPORIN TRANSPORTER"/>
    <property type="match status" value="1"/>
</dbReference>
<protein>
    <submittedName>
        <fullName evidence="12">Aquaporin-like protein</fullName>
    </submittedName>
</protein>
<dbReference type="GO" id="GO:0005886">
    <property type="term" value="C:plasma membrane"/>
    <property type="evidence" value="ECO:0007669"/>
    <property type="project" value="TreeGrafter"/>
</dbReference>
<dbReference type="InterPro" id="IPR034294">
    <property type="entry name" value="Aquaporin_transptr"/>
</dbReference>
<evidence type="ECO:0000256" key="8">
    <source>
        <dbReference type="ARBA" id="ARBA00034651"/>
    </source>
</evidence>
<evidence type="ECO:0000256" key="2">
    <source>
        <dbReference type="ARBA" id="ARBA00006175"/>
    </source>
</evidence>
<dbReference type="STRING" id="1116229.S3CEH1"/>
<organism evidence="12 13">
    <name type="scientific">Glarea lozoyensis (strain ATCC 20868 / MF5171)</name>
    <dbReference type="NCBI Taxonomy" id="1116229"/>
    <lineage>
        <taxon>Eukaryota</taxon>
        <taxon>Fungi</taxon>
        <taxon>Dikarya</taxon>
        <taxon>Ascomycota</taxon>
        <taxon>Pezizomycotina</taxon>
        <taxon>Leotiomycetes</taxon>
        <taxon>Helotiales</taxon>
        <taxon>Helotiaceae</taxon>
        <taxon>Glarea</taxon>
    </lineage>
</organism>
<dbReference type="RefSeq" id="XP_008087802.1">
    <property type="nucleotide sequence ID" value="XM_008089611.1"/>
</dbReference>
<dbReference type="InterPro" id="IPR000425">
    <property type="entry name" value="MIP"/>
</dbReference>
<feature type="transmembrane region" description="Helical" evidence="11">
    <location>
        <begin position="41"/>
        <end position="67"/>
    </location>
</feature>
<feature type="transmembrane region" description="Helical" evidence="11">
    <location>
        <begin position="139"/>
        <end position="156"/>
    </location>
</feature>
<keyword evidence="6 11" id="KW-1133">Transmembrane helix</keyword>
<evidence type="ECO:0000256" key="11">
    <source>
        <dbReference type="SAM" id="Phobius"/>
    </source>
</evidence>
<dbReference type="PANTHER" id="PTHR19139:SF283">
    <property type="entry name" value="AQUAPORIN"/>
    <property type="match status" value="1"/>
</dbReference>
<comment type="subcellular location">
    <subcellularLocation>
        <location evidence="1">Membrane</location>
        <topology evidence="1">Multi-pass membrane protein</topology>
    </subcellularLocation>
</comment>
<dbReference type="eggNOG" id="KOG0223">
    <property type="taxonomic scope" value="Eukaryota"/>
</dbReference>
<keyword evidence="3 9" id="KW-0813">Transport</keyword>
<comment type="catalytic activity">
    <reaction evidence="8">
        <text>H2O(in) = H2O(out)</text>
        <dbReference type="Rhea" id="RHEA:29667"/>
        <dbReference type="ChEBI" id="CHEBI:15377"/>
    </reaction>
</comment>
<dbReference type="PRINTS" id="PR00783">
    <property type="entry name" value="MINTRINSICP"/>
</dbReference>
<evidence type="ECO:0000313" key="13">
    <source>
        <dbReference type="Proteomes" id="UP000016922"/>
    </source>
</evidence>
<dbReference type="InterPro" id="IPR023271">
    <property type="entry name" value="Aquaporin-like"/>
</dbReference>
<reference evidence="12 13" key="1">
    <citation type="journal article" date="2013" name="BMC Genomics">
        <title>Genomics-driven discovery of the pneumocandin biosynthetic gene cluster in the fungus Glarea lozoyensis.</title>
        <authorList>
            <person name="Chen L."/>
            <person name="Yue Q."/>
            <person name="Zhang X."/>
            <person name="Xiang M."/>
            <person name="Wang C."/>
            <person name="Li S."/>
            <person name="Che Y."/>
            <person name="Ortiz-Lopez F.J."/>
            <person name="Bills G.F."/>
            <person name="Liu X."/>
            <person name="An Z."/>
        </authorList>
    </citation>
    <scope>NUCLEOTIDE SEQUENCE [LARGE SCALE GENOMIC DNA]</scope>
    <source>
        <strain evidence="13">ATCC 20868 / MF5171</strain>
    </source>
</reference>
<dbReference type="HOGENOM" id="CLU_020019_1_7_1"/>
<feature type="transmembrane region" description="Helical" evidence="11">
    <location>
        <begin position="176"/>
        <end position="195"/>
    </location>
</feature>
<feature type="compositionally biased region" description="Low complexity" evidence="10">
    <location>
        <begin position="310"/>
        <end position="321"/>
    </location>
</feature>
<dbReference type="Gene3D" id="1.20.1080.10">
    <property type="entry name" value="Glycerol uptake facilitator protein"/>
    <property type="match status" value="1"/>
</dbReference>
<dbReference type="EMBL" id="KE145372">
    <property type="protein sequence ID" value="EPE24887.1"/>
    <property type="molecule type" value="Genomic_DNA"/>
</dbReference>
<evidence type="ECO:0000256" key="6">
    <source>
        <dbReference type="ARBA" id="ARBA00022989"/>
    </source>
</evidence>
<evidence type="ECO:0000256" key="1">
    <source>
        <dbReference type="ARBA" id="ARBA00004141"/>
    </source>
</evidence>